<dbReference type="InterPro" id="IPR010982">
    <property type="entry name" value="Lambda_DNA-bd_dom_sf"/>
</dbReference>
<dbReference type="OrthoDB" id="3212310at2"/>
<feature type="region of interest" description="Disordered" evidence="1">
    <location>
        <begin position="20"/>
        <end position="39"/>
    </location>
</feature>
<dbReference type="Gene3D" id="3.30.450.180">
    <property type="match status" value="1"/>
</dbReference>
<reference evidence="3 4" key="1">
    <citation type="submission" date="2019-03" db="EMBL/GenBank/DDBJ databases">
        <title>Genomic Encyclopedia of Type Strains, Phase III (KMG-III): the genomes of soil and plant-associated and newly described type strains.</title>
        <authorList>
            <person name="Whitman W."/>
        </authorList>
    </citation>
    <scope>NUCLEOTIDE SEQUENCE [LARGE SCALE GENOMIC DNA]</scope>
    <source>
        <strain evidence="3 4">VKM Ac-2570</strain>
    </source>
</reference>
<dbReference type="AlphaFoldDB" id="A0A4R8A268"/>
<dbReference type="EMBL" id="SODF01000001">
    <property type="protein sequence ID" value="TDW24306.1"/>
    <property type="molecule type" value="Genomic_DNA"/>
</dbReference>
<accession>A0A4R8A268</accession>
<keyword evidence="4" id="KW-1185">Reference proteome</keyword>
<dbReference type="InterPro" id="IPR041413">
    <property type="entry name" value="MLTR_LBD"/>
</dbReference>
<organism evidence="3 4">
    <name type="scientific">Kribbella kalugense</name>
    <dbReference type="NCBI Taxonomy" id="2512221"/>
    <lineage>
        <taxon>Bacteria</taxon>
        <taxon>Bacillati</taxon>
        <taxon>Actinomycetota</taxon>
        <taxon>Actinomycetes</taxon>
        <taxon>Propionibacteriales</taxon>
        <taxon>Kribbellaceae</taxon>
        <taxon>Kribbella</taxon>
    </lineage>
</organism>
<feature type="domain" description="HTH cro/C1-type" evidence="2">
    <location>
        <begin position="12"/>
        <end position="84"/>
    </location>
</feature>
<dbReference type="InterPro" id="IPR001387">
    <property type="entry name" value="Cro/C1-type_HTH"/>
</dbReference>
<dbReference type="SUPFAM" id="SSF47413">
    <property type="entry name" value="lambda repressor-like DNA-binding domains"/>
    <property type="match status" value="1"/>
</dbReference>
<dbReference type="RefSeq" id="WP_134119494.1">
    <property type="nucleotide sequence ID" value="NZ_SODF01000001.1"/>
</dbReference>
<dbReference type="CDD" id="cd00093">
    <property type="entry name" value="HTH_XRE"/>
    <property type="match status" value="1"/>
</dbReference>
<evidence type="ECO:0000256" key="1">
    <source>
        <dbReference type="SAM" id="MobiDB-lite"/>
    </source>
</evidence>
<dbReference type="GO" id="GO:0003677">
    <property type="term" value="F:DNA binding"/>
    <property type="evidence" value="ECO:0007669"/>
    <property type="project" value="InterPro"/>
</dbReference>
<evidence type="ECO:0000313" key="4">
    <source>
        <dbReference type="Proteomes" id="UP000295447"/>
    </source>
</evidence>
<dbReference type="SMART" id="SM00530">
    <property type="entry name" value="HTH_XRE"/>
    <property type="match status" value="1"/>
</dbReference>
<dbReference type="PANTHER" id="PTHR35010">
    <property type="entry name" value="BLL4672 PROTEIN-RELATED"/>
    <property type="match status" value="1"/>
</dbReference>
<dbReference type="Pfam" id="PF13560">
    <property type="entry name" value="HTH_31"/>
    <property type="match status" value="1"/>
</dbReference>
<evidence type="ECO:0000259" key="2">
    <source>
        <dbReference type="SMART" id="SM00530"/>
    </source>
</evidence>
<dbReference type="Proteomes" id="UP000295447">
    <property type="component" value="Unassembled WGS sequence"/>
</dbReference>
<dbReference type="Gene3D" id="1.10.260.40">
    <property type="entry name" value="lambda repressor-like DNA-binding domains"/>
    <property type="match status" value="1"/>
</dbReference>
<proteinExistence type="predicted"/>
<dbReference type="PANTHER" id="PTHR35010:SF2">
    <property type="entry name" value="BLL4672 PROTEIN"/>
    <property type="match status" value="1"/>
</dbReference>
<gene>
    <name evidence="3" type="ORF">EV650_3182</name>
</gene>
<sequence length="282" mass="31267">MDVSRRNELGDFLRKCRARRTPMDAGLPTGPRRKTPGLRREEVAELAGVGPTWYTWLEQGRPINVSLRTLNAIADALGLTRPEREHMFRLAGVTSSHLPGSDNRTDAEIPEVVRALITKIEPYPGCVYDPSYNVLLCNEAYAACFPELSSANSPDRNILRYLSQLNSTQSAAQENLIRAMIGRFRSNYSANIDNPSWHRLIEDVIVKNTQMKRYWEEQIVNDAADSVDSVSTAVGEITFTSASFATGTSPALNVLVGVPRTNRDRALLEELLRATPGPTALP</sequence>
<evidence type="ECO:0000313" key="3">
    <source>
        <dbReference type="EMBL" id="TDW24306.1"/>
    </source>
</evidence>
<comment type="caution">
    <text evidence="3">The sequence shown here is derived from an EMBL/GenBank/DDBJ whole genome shotgun (WGS) entry which is preliminary data.</text>
</comment>
<protein>
    <submittedName>
        <fullName evidence="3">Helix-turn-helix protein</fullName>
    </submittedName>
</protein>
<dbReference type="Pfam" id="PF17765">
    <property type="entry name" value="MLTR_LBD"/>
    <property type="match status" value="1"/>
</dbReference>
<name>A0A4R8A268_9ACTN</name>